<dbReference type="AlphaFoldDB" id="I4B914"/>
<gene>
    <name evidence="6" type="ordered locus">Turpa_3132</name>
</gene>
<name>I4B914_TURPD</name>
<accession>I4B914</accession>
<protein>
    <recommendedName>
        <fullName evidence="8">MtN3 and saliva related transmembrane protein</fullName>
    </recommendedName>
</protein>
<dbReference type="InterPro" id="IPR047662">
    <property type="entry name" value="SemiSWEET"/>
</dbReference>
<comment type="subcellular location">
    <subcellularLocation>
        <location evidence="1">Membrane</location>
        <topology evidence="1">Multi-pass membrane protein</topology>
    </subcellularLocation>
</comment>
<dbReference type="Proteomes" id="UP000006048">
    <property type="component" value="Chromosome"/>
</dbReference>
<evidence type="ECO:0008006" key="8">
    <source>
        <dbReference type="Google" id="ProtNLM"/>
    </source>
</evidence>
<evidence type="ECO:0000313" key="6">
    <source>
        <dbReference type="EMBL" id="AFM13771.1"/>
    </source>
</evidence>
<keyword evidence="4 5" id="KW-0472">Membrane</keyword>
<organism evidence="6 7">
    <name type="scientific">Turneriella parva (strain ATCC BAA-1111 / DSM 21527 / NCTC 11395 / H)</name>
    <name type="common">Leptospira parva</name>
    <dbReference type="NCBI Taxonomy" id="869212"/>
    <lineage>
        <taxon>Bacteria</taxon>
        <taxon>Pseudomonadati</taxon>
        <taxon>Spirochaetota</taxon>
        <taxon>Spirochaetia</taxon>
        <taxon>Leptospirales</taxon>
        <taxon>Leptospiraceae</taxon>
        <taxon>Turneriella</taxon>
    </lineage>
</organism>
<dbReference type="HOGENOM" id="CLU_135915_1_0_12"/>
<keyword evidence="7" id="KW-1185">Reference proteome</keyword>
<dbReference type="KEGG" id="tpx:Turpa_3132"/>
<keyword evidence="2 5" id="KW-0812">Transmembrane</keyword>
<dbReference type="Gene3D" id="1.20.1280.290">
    <property type="match status" value="1"/>
</dbReference>
<keyword evidence="3 5" id="KW-1133">Transmembrane helix</keyword>
<feature type="transmembrane region" description="Helical" evidence="5">
    <location>
        <begin position="33"/>
        <end position="51"/>
    </location>
</feature>
<evidence type="ECO:0000256" key="2">
    <source>
        <dbReference type="ARBA" id="ARBA00022692"/>
    </source>
</evidence>
<dbReference type="GO" id="GO:0016020">
    <property type="term" value="C:membrane"/>
    <property type="evidence" value="ECO:0007669"/>
    <property type="project" value="UniProtKB-SubCell"/>
</dbReference>
<dbReference type="RefSeq" id="WP_014804271.1">
    <property type="nucleotide sequence ID" value="NC_018020.1"/>
</dbReference>
<evidence type="ECO:0000256" key="4">
    <source>
        <dbReference type="ARBA" id="ARBA00023136"/>
    </source>
</evidence>
<dbReference type="PATRIC" id="fig|869212.3.peg.3160"/>
<sequence length="96" mass="10609">MIDYLGFLAGFTTTVSFLPQVVRVYKTKSGRDISVWTMALLSFGVLLWLIYGSLIMSLPIIIANAVTLVLVSAILFLKLIYARRNSLKEVAPVDGN</sequence>
<dbReference type="GO" id="GO:0051119">
    <property type="term" value="F:sugar transmembrane transporter activity"/>
    <property type="evidence" value="ECO:0007669"/>
    <property type="project" value="InterPro"/>
</dbReference>
<evidence type="ECO:0000256" key="1">
    <source>
        <dbReference type="ARBA" id="ARBA00004141"/>
    </source>
</evidence>
<evidence type="ECO:0000313" key="7">
    <source>
        <dbReference type="Proteomes" id="UP000006048"/>
    </source>
</evidence>
<dbReference type="NCBIfam" id="NF037968">
    <property type="entry name" value="SemiSWEET_2"/>
    <property type="match status" value="1"/>
</dbReference>
<dbReference type="EMBL" id="CP002959">
    <property type="protein sequence ID" value="AFM13771.1"/>
    <property type="molecule type" value="Genomic_DNA"/>
</dbReference>
<dbReference type="Pfam" id="PF04193">
    <property type="entry name" value="PQ-loop"/>
    <property type="match status" value="1"/>
</dbReference>
<feature type="transmembrane region" description="Helical" evidence="5">
    <location>
        <begin position="57"/>
        <end position="81"/>
    </location>
</feature>
<proteinExistence type="predicted"/>
<evidence type="ECO:0000256" key="3">
    <source>
        <dbReference type="ARBA" id="ARBA00022989"/>
    </source>
</evidence>
<evidence type="ECO:0000256" key="5">
    <source>
        <dbReference type="SAM" id="Phobius"/>
    </source>
</evidence>
<dbReference type="STRING" id="869212.Turpa_3132"/>
<dbReference type="InterPro" id="IPR006603">
    <property type="entry name" value="PQ-loop_rpt"/>
</dbReference>
<reference evidence="6 7" key="1">
    <citation type="submission" date="2012-06" db="EMBL/GenBank/DDBJ databases">
        <title>The complete chromosome of genome of Turneriella parva DSM 21527.</title>
        <authorList>
            <consortium name="US DOE Joint Genome Institute (JGI-PGF)"/>
            <person name="Lucas S."/>
            <person name="Han J."/>
            <person name="Lapidus A."/>
            <person name="Bruce D."/>
            <person name="Goodwin L."/>
            <person name="Pitluck S."/>
            <person name="Peters L."/>
            <person name="Kyrpides N."/>
            <person name="Mavromatis K."/>
            <person name="Ivanova N."/>
            <person name="Mikhailova N."/>
            <person name="Chertkov O."/>
            <person name="Detter J.C."/>
            <person name="Tapia R."/>
            <person name="Han C."/>
            <person name="Land M."/>
            <person name="Hauser L."/>
            <person name="Markowitz V."/>
            <person name="Cheng J.-F."/>
            <person name="Hugenholtz P."/>
            <person name="Woyke T."/>
            <person name="Wu D."/>
            <person name="Gronow S."/>
            <person name="Wellnitz S."/>
            <person name="Brambilla E."/>
            <person name="Klenk H.-P."/>
            <person name="Eisen J.A."/>
        </authorList>
    </citation>
    <scope>NUCLEOTIDE SEQUENCE [LARGE SCALE GENOMIC DNA]</scope>
    <source>
        <strain evidence="7">ATCC BAA-1111 / DSM 21527 / NCTC 11395 / H</strain>
    </source>
</reference>